<feature type="transmembrane region" description="Helical" evidence="1">
    <location>
        <begin position="60"/>
        <end position="79"/>
    </location>
</feature>
<feature type="transmembrane region" description="Helical" evidence="1">
    <location>
        <begin position="455"/>
        <end position="473"/>
    </location>
</feature>
<keyword evidence="1" id="KW-0472">Membrane</keyword>
<feature type="transmembrane region" description="Helical" evidence="1">
    <location>
        <begin position="431"/>
        <end position="449"/>
    </location>
</feature>
<dbReference type="EMBL" id="AP024169">
    <property type="protein sequence ID" value="BCN30602.1"/>
    <property type="molecule type" value="Genomic_DNA"/>
</dbReference>
<feature type="transmembrane region" description="Helical" evidence="1">
    <location>
        <begin position="203"/>
        <end position="222"/>
    </location>
</feature>
<name>A0A7R7ELB8_9FIRM</name>
<feature type="transmembrane region" description="Helical" evidence="1">
    <location>
        <begin position="378"/>
        <end position="396"/>
    </location>
</feature>
<evidence type="ECO:0000313" key="2">
    <source>
        <dbReference type="EMBL" id="BCN30602.1"/>
    </source>
</evidence>
<feature type="transmembrane region" description="Helical" evidence="1">
    <location>
        <begin position="165"/>
        <end position="191"/>
    </location>
</feature>
<feature type="transmembrane region" description="Helical" evidence="1">
    <location>
        <begin position="85"/>
        <end position="105"/>
    </location>
</feature>
<feature type="transmembrane region" description="Helical" evidence="1">
    <location>
        <begin position="494"/>
        <end position="511"/>
    </location>
</feature>
<keyword evidence="1" id="KW-1133">Transmembrane helix</keyword>
<gene>
    <name evidence="2" type="ORF">bsdtb5_18970</name>
</gene>
<accession>A0A7R7ELB8</accession>
<keyword evidence="1" id="KW-0812">Transmembrane</keyword>
<organism evidence="2 3">
    <name type="scientific">Anaeromicropila herbilytica</name>
    <dbReference type="NCBI Taxonomy" id="2785025"/>
    <lineage>
        <taxon>Bacteria</taxon>
        <taxon>Bacillati</taxon>
        <taxon>Bacillota</taxon>
        <taxon>Clostridia</taxon>
        <taxon>Lachnospirales</taxon>
        <taxon>Lachnospiraceae</taxon>
        <taxon>Anaeromicropila</taxon>
    </lineage>
</organism>
<feature type="transmembrane region" description="Helical" evidence="1">
    <location>
        <begin position="138"/>
        <end position="159"/>
    </location>
</feature>
<proteinExistence type="predicted"/>
<dbReference type="AlphaFoldDB" id="A0A7R7ELB8"/>
<feature type="transmembrane region" description="Helical" evidence="1">
    <location>
        <begin position="346"/>
        <end position="366"/>
    </location>
</feature>
<dbReference type="Proteomes" id="UP000595897">
    <property type="component" value="Chromosome"/>
</dbReference>
<keyword evidence="3" id="KW-1185">Reference proteome</keyword>
<protein>
    <submittedName>
        <fullName evidence="2">Uncharacterized protein</fullName>
    </submittedName>
</protein>
<evidence type="ECO:0000256" key="1">
    <source>
        <dbReference type="SAM" id="Phobius"/>
    </source>
</evidence>
<feature type="transmembrane region" description="Helical" evidence="1">
    <location>
        <begin position="517"/>
        <end position="536"/>
    </location>
</feature>
<sequence>MEDFMALKFLDKLKPIFHKMGVDYEVMRKIIQMKLLLDGRRVPTVFSGNNQKAKKDSNRFLASLWVYILMGLILIPFVIMKNNYIYQMGIVFGIIMFFVMSSLMSDFSNVILDTKDKNIIGIRPVDFKTIRFAKTIHITIYMFFITAALVGPALVVSLFTQGIAFFLIFLFLIILVDLFCIVLTSLVYALILKFFDGEKLKDIINYVQIILSLVIMIGYQFIGRLFDIVDLKIEFVPKWWQYLIIPIWFSAPFEMLKKSDINLNFIIFTIMAIIVPILAMVLFINKMSKFEMNLNKLSNHYQNKKIDRKGKVPFLSKIICRTKEERIFYRFASDIMKQERDFKLKVYPSIGFSIIFPFIFLFQQLSDNTFKEISKGKCYLFIYFCGLLIPSIITLMQCSEKYKGAWIYKVIPINNMEAVFKGTIKALLCKILLPIFLVEAILFGVLFGERIIPDLFLVFINLMLYITLCFMLIKKALPFSVAFDSAQNDAGINFVLIFALAAIALVHLGFLSIPYGIYINLIISSIATLILWKIAFRISSDNIYEG</sequence>
<dbReference type="RefSeq" id="WP_271715810.1">
    <property type="nucleotide sequence ID" value="NZ_AP024169.1"/>
</dbReference>
<evidence type="ECO:0000313" key="3">
    <source>
        <dbReference type="Proteomes" id="UP000595897"/>
    </source>
</evidence>
<reference evidence="2 3" key="1">
    <citation type="submission" date="2020-11" db="EMBL/GenBank/DDBJ databases">
        <title>Draft genome sequencing of a Lachnospiraceae strain isolated from anoxic soil subjected to BSD treatment.</title>
        <authorList>
            <person name="Uek A."/>
            <person name="Tonouchi A."/>
        </authorList>
    </citation>
    <scope>NUCLEOTIDE SEQUENCE [LARGE SCALE GENOMIC DNA]</scope>
    <source>
        <strain evidence="2 3">TB5</strain>
    </source>
</reference>
<dbReference type="KEGG" id="ahb:bsdtb5_18970"/>
<feature type="transmembrane region" description="Helical" evidence="1">
    <location>
        <begin position="265"/>
        <end position="284"/>
    </location>
</feature>